<sequence>MGGNSFCILRSAMEPLVFFSFSISFLIISIQLFRNKWLMLISGYNTMLKEERDKIDVRPYAIADAKAMAAGSLLMCVYGINSLGLTISSEYILVAFIISWILFIWSLISMFALVFKSQQP</sequence>
<name>F1T535_9ACTN</name>
<accession>F1T535</accession>
<keyword evidence="1" id="KW-0812">Transmembrane</keyword>
<feature type="transmembrane region" description="Helical" evidence="1">
    <location>
        <begin position="67"/>
        <end position="85"/>
    </location>
</feature>
<comment type="caution">
    <text evidence="2">The sequence shown here is derived from an EMBL/GenBank/DDBJ whole genome shotgun (WGS) entry which is preliminary data.</text>
</comment>
<dbReference type="EMBL" id="ACGK02000001">
    <property type="protein sequence ID" value="EGF23801.1"/>
    <property type="molecule type" value="Genomic_DNA"/>
</dbReference>
<evidence type="ECO:0000313" key="2">
    <source>
        <dbReference type="EMBL" id="EGF23801.1"/>
    </source>
</evidence>
<dbReference type="InterPro" id="IPR017259">
    <property type="entry name" value="UCP037672"/>
</dbReference>
<keyword evidence="3" id="KW-1185">Reference proteome</keyword>
<evidence type="ECO:0000256" key="1">
    <source>
        <dbReference type="SAM" id="Phobius"/>
    </source>
</evidence>
<dbReference type="Proteomes" id="UP000005947">
    <property type="component" value="Unassembled WGS sequence"/>
</dbReference>
<dbReference type="AlphaFoldDB" id="F1T535"/>
<feature type="transmembrane region" description="Helical" evidence="1">
    <location>
        <begin position="12"/>
        <end position="33"/>
    </location>
</feature>
<feature type="transmembrane region" description="Helical" evidence="1">
    <location>
        <begin position="91"/>
        <end position="115"/>
    </location>
</feature>
<organism evidence="2 3">
    <name type="scientific">Fannyhessea vaginae DSM 15829</name>
    <dbReference type="NCBI Taxonomy" id="525256"/>
    <lineage>
        <taxon>Bacteria</taxon>
        <taxon>Bacillati</taxon>
        <taxon>Actinomycetota</taxon>
        <taxon>Coriobacteriia</taxon>
        <taxon>Coriobacteriales</taxon>
        <taxon>Atopobiaceae</taxon>
        <taxon>Fannyhessea</taxon>
    </lineage>
</organism>
<keyword evidence="1" id="KW-0472">Membrane</keyword>
<keyword evidence="1" id="KW-1133">Transmembrane helix</keyword>
<proteinExistence type="predicted"/>
<gene>
    <name evidence="2" type="ORF">HMPREF0091_10748</name>
</gene>
<protein>
    <submittedName>
        <fullName evidence="2">Uncharacterized protein</fullName>
    </submittedName>
</protein>
<dbReference type="Pfam" id="PF12650">
    <property type="entry name" value="DUF3784"/>
    <property type="match status" value="1"/>
</dbReference>
<reference evidence="2 3" key="1">
    <citation type="submission" date="2011-02" db="EMBL/GenBank/DDBJ databases">
        <authorList>
            <person name="Muzny D."/>
            <person name="Qin X."/>
            <person name="Buhay C."/>
            <person name="Dugan-Rocha S."/>
            <person name="Ding Y."/>
            <person name="Chen G."/>
            <person name="Hawes A."/>
            <person name="Holder M."/>
            <person name="Jhangiani S."/>
            <person name="Johnson A."/>
            <person name="Khan Z."/>
            <person name="Li Z."/>
            <person name="Liu W."/>
            <person name="Liu X."/>
            <person name="Perez L."/>
            <person name="Shen H."/>
            <person name="Wang Q."/>
            <person name="Watt J."/>
            <person name="Xi L."/>
            <person name="Xin Y."/>
            <person name="Zhou J."/>
            <person name="Deng J."/>
            <person name="Jiang H."/>
            <person name="Liu Y."/>
            <person name="Qu J."/>
            <person name="Song X.-Z."/>
            <person name="Zhang L."/>
            <person name="Villasana D."/>
            <person name="Johnson A."/>
            <person name="Liu J."/>
            <person name="Liyanage D."/>
            <person name="Lorensuhewa L."/>
            <person name="Robinson T."/>
            <person name="Song A."/>
            <person name="Song B.-B."/>
            <person name="Dinh H."/>
            <person name="Thornton R."/>
            <person name="Coyle M."/>
            <person name="Francisco L."/>
            <person name="Jackson L."/>
            <person name="Javaid M."/>
            <person name="Korchina V."/>
            <person name="Kovar C."/>
            <person name="Mata R."/>
            <person name="Mathew T."/>
            <person name="Ngo R."/>
            <person name="Nguyen L."/>
            <person name="Nguyen N."/>
            <person name="Okwuonu G."/>
            <person name="Ongeri F."/>
            <person name="Pham C."/>
            <person name="Simmons D."/>
            <person name="Wilczek-Boney K."/>
            <person name="Hale W."/>
            <person name="Jakkamsetti A."/>
            <person name="Pham P."/>
            <person name="Ruth R."/>
            <person name="San Lucas F."/>
            <person name="Warren J."/>
            <person name="Zhang J."/>
            <person name="Zhao Z."/>
            <person name="Zhou C."/>
            <person name="Zhu D."/>
            <person name="Lee S."/>
            <person name="Bess C."/>
            <person name="Blankenburg K."/>
            <person name="Forbes L."/>
            <person name="Fu Q."/>
            <person name="Gubbala S."/>
            <person name="Hirani K."/>
            <person name="Jayaseelan J.C."/>
            <person name="Lara F."/>
            <person name="Munidasa M."/>
            <person name="Palculict T."/>
            <person name="Patil S."/>
            <person name="Pu L.-L."/>
            <person name="Saada N."/>
            <person name="Tang L."/>
            <person name="Weissenberger G."/>
            <person name="Zhu Y."/>
            <person name="Hemphill L."/>
            <person name="Shang Y."/>
            <person name="Youmans B."/>
            <person name="Ayvaz T."/>
            <person name="Ross M."/>
            <person name="Santibanez J."/>
            <person name="Aqrawi P."/>
            <person name="Gross S."/>
            <person name="Joshi V."/>
            <person name="Fowler G."/>
            <person name="Nazareth L."/>
            <person name="Reid J."/>
            <person name="Worley K."/>
            <person name="Petrosino J."/>
            <person name="Highlander S."/>
            <person name="Gibbs R."/>
        </authorList>
    </citation>
    <scope>NUCLEOTIDE SEQUENCE [LARGE SCALE GENOMIC DNA]</scope>
    <source>
        <strain evidence="2 3">DSM 15829</strain>
    </source>
</reference>
<evidence type="ECO:0000313" key="3">
    <source>
        <dbReference type="Proteomes" id="UP000005947"/>
    </source>
</evidence>